<organism evidence="3 4">
    <name type="scientific">Lujinxingia litoralis</name>
    <dbReference type="NCBI Taxonomy" id="2211119"/>
    <lineage>
        <taxon>Bacteria</taxon>
        <taxon>Deltaproteobacteria</taxon>
        <taxon>Bradymonadales</taxon>
        <taxon>Lujinxingiaceae</taxon>
        <taxon>Lujinxingia</taxon>
    </lineage>
</organism>
<evidence type="ECO:0000313" key="3">
    <source>
        <dbReference type="EMBL" id="RAL22472.1"/>
    </source>
</evidence>
<evidence type="ECO:0000256" key="1">
    <source>
        <dbReference type="SAM" id="MobiDB-lite"/>
    </source>
</evidence>
<dbReference type="OrthoDB" id="9913375at2"/>
<proteinExistence type="predicted"/>
<comment type="caution">
    <text evidence="3">The sequence shown here is derived from an EMBL/GenBank/DDBJ whole genome shotgun (WGS) entry which is preliminary data.</text>
</comment>
<evidence type="ECO:0000256" key="2">
    <source>
        <dbReference type="SAM" id="SignalP"/>
    </source>
</evidence>
<feature type="chain" id="PRO_5016346016" evidence="2">
    <location>
        <begin position="25"/>
        <end position="235"/>
    </location>
</feature>
<name>A0A328C6P4_9DELT</name>
<accession>A0A328C6P4</accession>
<dbReference type="PROSITE" id="PS51257">
    <property type="entry name" value="PROKAR_LIPOPROTEIN"/>
    <property type="match status" value="1"/>
</dbReference>
<reference evidence="3 4" key="1">
    <citation type="submission" date="2018-05" db="EMBL/GenBank/DDBJ databases">
        <title>Lujinxingia marina gen. nov. sp. nov., a new facultative anaerobic member of the class Deltaproteobacteria, and proposal of Lujinxingaceae fam. nov.</title>
        <authorList>
            <person name="Li C.-M."/>
        </authorList>
    </citation>
    <scope>NUCLEOTIDE SEQUENCE [LARGE SCALE GENOMIC DNA]</scope>
    <source>
        <strain evidence="3 4">B210</strain>
    </source>
</reference>
<dbReference type="RefSeq" id="WP_111730044.1">
    <property type="nucleotide sequence ID" value="NZ_QHKO01000004.1"/>
</dbReference>
<feature type="region of interest" description="Disordered" evidence="1">
    <location>
        <begin position="19"/>
        <end position="85"/>
    </location>
</feature>
<feature type="compositionally biased region" description="Acidic residues" evidence="1">
    <location>
        <begin position="39"/>
        <end position="85"/>
    </location>
</feature>
<keyword evidence="4" id="KW-1185">Reference proteome</keyword>
<feature type="signal peptide" evidence="2">
    <location>
        <begin position="1"/>
        <end position="24"/>
    </location>
</feature>
<dbReference type="Proteomes" id="UP000249169">
    <property type="component" value="Unassembled WGS sequence"/>
</dbReference>
<evidence type="ECO:0000313" key="4">
    <source>
        <dbReference type="Proteomes" id="UP000249169"/>
    </source>
</evidence>
<dbReference type="AlphaFoldDB" id="A0A328C6P4"/>
<keyword evidence="2" id="KW-0732">Signal</keyword>
<dbReference type="EMBL" id="QHKO01000004">
    <property type="protein sequence ID" value="RAL22472.1"/>
    <property type="molecule type" value="Genomic_DNA"/>
</dbReference>
<gene>
    <name evidence="3" type="ORF">DL240_11545</name>
</gene>
<sequence length="235" mass="25453">MSKHLPLILLLMLALSACSPSSQRRGVPTGHDGPVNLDDAGDDSDTDDDPSDQTDAGSPDDPDTDEDPGDQTDAGSSDDPDTDEGVDVSALLATLAQLEADKALAFNAYHRHDCVCNPHLYEPPFDTFEECIDESVLPDSANDRASLTACFNDILINGMYDFEGDLETYVACEAANYQSFVTCNEPIAFGTCSDAVNADLEDCYGAYEEGLDDCSLDFDPYWVDDFYVEAYTTCL</sequence>
<protein>
    <submittedName>
        <fullName evidence="3">Uncharacterized protein</fullName>
    </submittedName>
</protein>